<keyword evidence="1" id="KW-0732">Signal</keyword>
<feature type="chain" id="PRO_5013393219" evidence="1">
    <location>
        <begin position="17"/>
        <end position="143"/>
    </location>
</feature>
<sequence>MRTLIFLLFLLSFAKADMCYDENMKIFLKTMKSQNLPLQIDNVTYLTDVECKNNTIIYHYQLDFNRIDKRITANEQMKDLMKKGVRANNKNIYCNSNLIAWHRENNIAMQWIYMLDNKEFMSVKMTTKDCEGQSSESNFYQRK</sequence>
<gene>
    <name evidence="2" type="ORF">CAV_0601</name>
</gene>
<organism evidence="2 3">
    <name type="scientific">Campylobacter avium LMG 24591</name>
    <dbReference type="NCBI Taxonomy" id="522484"/>
    <lineage>
        <taxon>Bacteria</taxon>
        <taxon>Pseudomonadati</taxon>
        <taxon>Campylobacterota</taxon>
        <taxon>Epsilonproteobacteria</taxon>
        <taxon>Campylobacterales</taxon>
        <taxon>Campylobacteraceae</taxon>
        <taxon>Campylobacter</taxon>
    </lineage>
</organism>
<proteinExistence type="predicted"/>
<keyword evidence="3" id="KW-1185">Reference proteome</keyword>
<evidence type="ECO:0000313" key="2">
    <source>
        <dbReference type="EMBL" id="ASQ30268.1"/>
    </source>
</evidence>
<dbReference type="RefSeq" id="WP_094325037.1">
    <property type="nucleotide sequence ID" value="NZ_CP022347.1"/>
</dbReference>
<dbReference type="EMBL" id="CP022347">
    <property type="protein sequence ID" value="ASQ30268.1"/>
    <property type="molecule type" value="Genomic_DNA"/>
</dbReference>
<evidence type="ECO:0000313" key="3">
    <source>
        <dbReference type="Proteomes" id="UP000201169"/>
    </source>
</evidence>
<feature type="signal peptide" evidence="1">
    <location>
        <begin position="1"/>
        <end position="16"/>
    </location>
</feature>
<dbReference type="Proteomes" id="UP000201169">
    <property type="component" value="Chromosome"/>
</dbReference>
<dbReference type="KEGG" id="cavi:CAV_0601"/>
<reference evidence="2 3" key="1">
    <citation type="submission" date="2017-07" db="EMBL/GenBank/DDBJ databases">
        <title>Analysis of two Campylobacter avium genomes and identification of a novel hippuricase gene.</title>
        <authorList>
            <person name="Miller W.G."/>
            <person name="Chapman M.H."/>
            <person name="Yee E."/>
            <person name="Revez J."/>
            <person name="Bono J.L."/>
            <person name="Rossi M."/>
        </authorList>
    </citation>
    <scope>NUCLEOTIDE SEQUENCE [LARGE SCALE GENOMIC DNA]</scope>
    <source>
        <strain evidence="2 3">LMG 24591</strain>
    </source>
</reference>
<accession>A0A222MX47</accession>
<dbReference type="AlphaFoldDB" id="A0A222MX47"/>
<name>A0A222MX47_9BACT</name>
<protein>
    <submittedName>
        <fullName evidence="2">Uncharacterized protein</fullName>
    </submittedName>
</protein>
<evidence type="ECO:0000256" key="1">
    <source>
        <dbReference type="SAM" id="SignalP"/>
    </source>
</evidence>